<dbReference type="Proteomes" id="UP000515220">
    <property type="component" value="Chromosome"/>
</dbReference>
<dbReference type="EMBL" id="AP023326">
    <property type="protein sequence ID" value="BCI67096.1"/>
    <property type="molecule type" value="Genomic_DNA"/>
</dbReference>
<proteinExistence type="predicted"/>
<feature type="region of interest" description="Disordered" evidence="1">
    <location>
        <begin position="91"/>
        <end position="112"/>
    </location>
</feature>
<organism evidence="3 4">
    <name type="scientific">Acetobacter aceti</name>
    <dbReference type="NCBI Taxonomy" id="435"/>
    <lineage>
        <taxon>Bacteria</taxon>
        <taxon>Pseudomonadati</taxon>
        <taxon>Pseudomonadota</taxon>
        <taxon>Alphaproteobacteria</taxon>
        <taxon>Acetobacterales</taxon>
        <taxon>Acetobacteraceae</taxon>
        <taxon>Acetobacter</taxon>
        <taxon>Acetobacter subgen. Acetobacter</taxon>
    </lineage>
</organism>
<name>A0A6S6PJU3_ACEAC</name>
<accession>A0A6S6PJU3</accession>
<gene>
    <name evidence="3" type="ORF">AAJCM20276_17200</name>
</gene>
<keyword evidence="2" id="KW-0812">Transmembrane</keyword>
<sequence>MTMLTASLLLNLVLWSLALGCHARLQSGWQRRRNWFPSRLVQQLMQAGRAILPMLGLILSMLLAGSEGVIGWVASASLGGVLVALTDAWRAPPPKAKPRHPSRSLSAQEGAI</sequence>
<keyword evidence="2" id="KW-1133">Transmembrane helix</keyword>
<evidence type="ECO:0000256" key="1">
    <source>
        <dbReference type="SAM" id="MobiDB-lite"/>
    </source>
</evidence>
<dbReference type="AlphaFoldDB" id="A0A6S6PJU3"/>
<dbReference type="RefSeq" id="WP_099347430.1">
    <property type="nucleotide sequence ID" value="NZ_AP023326.1"/>
</dbReference>
<keyword evidence="2" id="KW-0472">Membrane</keyword>
<evidence type="ECO:0000313" key="3">
    <source>
        <dbReference type="EMBL" id="BCI67096.1"/>
    </source>
</evidence>
<evidence type="ECO:0000256" key="2">
    <source>
        <dbReference type="SAM" id="Phobius"/>
    </source>
</evidence>
<evidence type="ECO:0000313" key="4">
    <source>
        <dbReference type="Proteomes" id="UP000515220"/>
    </source>
</evidence>
<protein>
    <submittedName>
        <fullName evidence="3">Uncharacterized protein</fullName>
    </submittedName>
</protein>
<reference evidence="3 4" key="1">
    <citation type="submission" date="2020-07" db="EMBL/GenBank/DDBJ databases">
        <title>Complete Genome Sequence of an acetic acid bacterium, Acetobacter aceti JCM20276.</title>
        <authorList>
            <person name="Hirose Y."/>
            <person name="Mihara H."/>
        </authorList>
    </citation>
    <scope>NUCLEOTIDE SEQUENCE [LARGE SCALE GENOMIC DNA]</scope>
    <source>
        <strain evidence="3 4">JCM20276</strain>
    </source>
</reference>
<feature type="transmembrane region" description="Helical" evidence="2">
    <location>
        <begin position="44"/>
        <end position="62"/>
    </location>
</feature>